<dbReference type="Gene3D" id="3.30.70.580">
    <property type="entry name" value="Pseudouridine synthase I, catalytic domain, N-terminal subdomain"/>
    <property type="match status" value="1"/>
</dbReference>
<evidence type="ECO:0000256" key="5">
    <source>
        <dbReference type="RuleBase" id="RU003792"/>
    </source>
</evidence>
<dbReference type="Gene3D" id="3.30.70.660">
    <property type="entry name" value="Pseudouridine synthase I, catalytic domain, C-terminal subdomain"/>
    <property type="match status" value="1"/>
</dbReference>
<dbReference type="HAMAP" id="MF_00171">
    <property type="entry name" value="TruA"/>
    <property type="match status" value="1"/>
</dbReference>
<comment type="function">
    <text evidence="4">Formation of pseudouridine at positions 38, 39 and 40 in the anticodon stem and loop of transfer RNAs.</text>
</comment>
<dbReference type="InterPro" id="IPR020095">
    <property type="entry name" value="PsdUridine_synth_TruA_C"/>
</dbReference>
<proteinExistence type="inferred from homology"/>
<organism evidence="7 8">
    <name type="scientific">Mariniradius sediminis</name>
    <dbReference type="NCBI Taxonomy" id="2909237"/>
    <lineage>
        <taxon>Bacteria</taxon>
        <taxon>Pseudomonadati</taxon>
        <taxon>Bacteroidota</taxon>
        <taxon>Cytophagia</taxon>
        <taxon>Cytophagales</taxon>
        <taxon>Cyclobacteriaceae</taxon>
        <taxon>Mariniradius</taxon>
    </lineage>
</organism>
<keyword evidence="3 4" id="KW-0413">Isomerase</keyword>
<feature type="domain" description="Pseudouridine synthase I TruA alpha/beta" evidence="6">
    <location>
        <begin position="12"/>
        <end position="106"/>
    </location>
</feature>
<dbReference type="InterPro" id="IPR020094">
    <property type="entry name" value="TruA/RsuA/RluB/E/F_N"/>
</dbReference>
<feature type="domain" description="Pseudouridine synthase I TruA alpha/beta" evidence="6">
    <location>
        <begin position="151"/>
        <end position="245"/>
    </location>
</feature>
<feature type="active site" description="Nucleophile" evidence="4">
    <location>
        <position position="54"/>
    </location>
</feature>
<feature type="binding site" evidence="4">
    <location>
        <position position="112"/>
    </location>
    <ligand>
        <name>substrate</name>
    </ligand>
</feature>
<evidence type="ECO:0000256" key="1">
    <source>
        <dbReference type="ARBA" id="ARBA00009375"/>
    </source>
</evidence>
<dbReference type="InterPro" id="IPR020103">
    <property type="entry name" value="PsdUridine_synth_cat_dom_sf"/>
</dbReference>
<evidence type="ECO:0000313" key="8">
    <source>
        <dbReference type="Proteomes" id="UP001201449"/>
    </source>
</evidence>
<dbReference type="GO" id="GO:0160147">
    <property type="term" value="F:tRNA pseudouridine(38-40) synthase activity"/>
    <property type="evidence" value="ECO:0007669"/>
    <property type="project" value="UniProtKB-EC"/>
</dbReference>
<dbReference type="EC" id="5.4.99.12" evidence="4"/>
<dbReference type="NCBIfam" id="TIGR00071">
    <property type="entry name" value="hisT_truA"/>
    <property type="match status" value="1"/>
</dbReference>
<sequence length="250" mass="28570">MEKRRYFLELAYRGGNYHGWQIQGNAHTVQAELEKAIHTILGQPVGIMGSGRTDTGVHASFQVAHMDWEGELDGAHLVRSLNGILPKDISIFRMREVKADAHARFDAKWRSYTYKITLQKNPFLEGLAWQIFHAPDIQKMNEAATLLLEWEDFQCFSKVHTDVNHFNCKIKVATWEQIGPELFFQITANRFLRGMVRAIVGTLLAVGHGKIDRTDFQKILESRERSQAKSAAPAHGLYLCNVVYPEDIYL</sequence>
<dbReference type="PANTHER" id="PTHR11142:SF0">
    <property type="entry name" value="TRNA PSEUDOURIDINE SYNTHASE-LIKE 1"/>
    <property type="match status" value="1"/>
</dbReference>
<comment type="caution">
    <text evidence="4">Lacks conserved residue(s) required for the propagation of feature annotation.</text>
</comment>
<keyword evidence="2 4" id="KW-0819">tRNA processing</keyword>
<dbReference type="RefSeq" id="WP_234862615.1">
    <property type="nucleotide sequence ID" value="NZ_JAKEVZ010000015.1"/>
</dbReference>
<dbReference type="SUPFAM" id="SSF55120">
    <property type="entry name" value="Pseudouridine synthase"/>
    <property type="match status" value="1"/>
</dbReference>
<dbReference type="PIRSF" id="PIRSF001430">
    <property type="entry name" value="tRNA_psdUrid_synth"/>
    <property type="match status" value="1"/>
</dbReference>
<dbReference type="CDD" id="cd02570">
    <property type="entry name" value="PseudoU_synth_EcTruA"/>
    <property type="match status" value="1"/>
</dbReference>
<keyword evidence="8" id="KW-1185">Reference proteome</keyword>
<name>A0ABS9BZL0_9BACT</name>
<reference evidence="7 8" key="1">
    <citation type="submission" date="2022-01" db="EMBL/GenBank/DDBJ databases">
        <title>Mariniradius saccharolyticus sp. nov., isolated from sediment of a river.</title>
        <authorList>
            <person name="Liu H."/>
        </authorList>
    </citation>
    <scope>NUCLEOTIDE SEQUENCE [LARGE SCALE GENOMIC DNA]</scope>
    <source>
        <strain evidence="7 8">RY-2</strain>
    </source>
</reference>
<evidence type="ECO:0000256" key="4">
    <source>
        <dbReference type="HAMAP-Rule" id="MF_00171"/>
    </source>
</evidence>
<comment type="subunit">
    <text evidence="4">Homodimer.</text>
</comment>
<comment type="catalytic activity">
    <reaction evidence="4 5">
        <text>uridine(38/39/40) in tRNA = pseudouridine(38/39/40) in tRNA</text>
        <dbReference type="Rhea" id="RHEA:22376"/>
        <dbReference type="Rhea" id="RHEA-COMP:10085"/>
        <dbReference type="Rhea" id="RHEA-COMP:10087"/>
        <dbReference type="ChEBI" id="CHEBI:65314"/>
        <dbReference type="ChEBI" id="CHEBI:65315"/>
        <dbReference type="EC" id="5.4.99.12"/>
    </reaction>
</comment>
<dbReference type="EMBL" id="JAKEVZ010000015">
    <property type="protein sequence ID" value="MCF1752765.1"/>
    <property type="molecule type" value="Genomic_DNA"/>
</dbReference>
<evidence type="ECO:0000259" key="6">
    <source>
        <dbReference type="Pfam" id="PF01416"/>
    </source>
</evidence>
<dbReference type="Pfam" id="PF01416">
    <property type="entry name" value="PseudoU_synth_1"/>
    <property type="match status" value="2"/>
</dbReference>
<comment type="similarity">
    <text evidence="1 4 5">Belongs to the tRNA pseudouridine synthase TruA family.</text>
</comment>
<evidence type="ECO:0000256" key="3">
    <source>
        <dbReference type="ARBA" id="ARBA00023235"/>
    </source>
</evidence>
<dbReference type="InterPro" id="IPR001406">
    <property type="entry name" value="PsdUridine_synth_TruA"/>
</dbReference>
<accession>A0ABS9BZL0</accession>
<dbReference type="Proteomes" id="UP001201449">
    <property type="component" value="Unassembled WGS sequence"/>
</dbReference>
<dbReference type="PANTHER" id="PTHR11142">
    <property type="entry name" value="PSEUDOURIDYLATE SYNTHASE"/>
    <property type="match status" value="1"/>
</dbReference>
<evidence type="ECO:0000313" key="7">
    <source>
        <dbReference type="EMBL" id="MCF1752765.1"/>
    </source>
</evidence>
<gene>
    <name evidence="4 7" type="primary">truA</name>
    <name evidence="7" type="ORF">L0U89_17030</name>
</gene>
<protein>
    <recommendedName>
        <fullName evidence="4">tRNA pseudouridine synthase A</fullName>
        <ecNumber evidence="4">5.4.99.12</ecNumber>
    </recommendedName>
    <alternativeName>
        <fullName evidence="4">tRNA pseudouridine(38-40) synthase</fullName>
    </alternativeName>
    <alternativeName>
        <fullName evidence="4">tRNA pseudouridylate synthase I</fullName>
    </alternativeName>
    <alternativeName>
        <fullName evidence="4">tRNA-uridine isomerase I</fullName>
    </alternativeName>
</protein>
<dbReference type="InterPro" id="IPR020097">
    <property type="entry name" value="PsdUridine_synth_TruA_a/b_dom"/>
</dbReference>
<evidence type="ECO:0000256" key="2">
    <source>
        <dbReference type="ARBA" id="ARBA00022694"/>
    </source>
</evidence>
<comment type="caution">
    <text evidence="7">The sequence shown here is derived from an EMBL/GenBank/DDBJ whole genome shotgun (WGS) entry which is preliminary data.</text>
</comment>